<dbReference type="RefSeq" id="WP_017636215.1">
    <property type="nucleotide sequence ID" value="NZ_CP017890.1"/>
</dbReference>
<keyword evidence="2" id="KW-0812">Transmembrane</keyword>
<dbReference type="AlphaFoldDB" id="A0A1W6TIV6"/>
<feature type="compositionally biased region" description="Low complexity" evidence="1">
    <location>
        <begin position="308"/>
        <end position="336"/>
    </location>
</feature>
<evidence type="ECO:0000313" key="4">
    <source>
        <dbReference type="EMBL" id="ARP20826.1"/>
    </source>
</evidence>
<keyword evidence="2" id="KW-0472">Membrane</keyword>
<accession>A0A1W6TIV6</accession>
<dbReference type="InterPro" id="IPR027417">
    <property type="entry name" value="P-loop_NTPase"/>
</dbReference>
<reference evidence="4" key="1">
    <citation type="submission" date="2016-10" db="EMBL/GenBank/DDBJ databases">
        <title>The High Quality Genome of Vibrio alginolyticus K01M1.</title>
        <authorList>
            <person name="Wendling C."/>
            <person name="Chibani C.M."/>
            <person name="Hertel R."/>
            <person name="Sproer C."/>
            <person name="Bunk B."/>
            <person name="Overmann J."/>
            <person name="Roth O."/>
            <person name="Liesegang H."/>
        </authorList>
    </citation>
    <scope>NUCLEOTIDE SEQUENCE</scope>
    <source>
        <strain evidence="4">K05K4</strain>
    </source>
</reference>
<dbReference type="EMBL" id="CP017903">
    <property type="protein sequence ID" value="ARP20826.1"/>
    <property type="molecule type" value="Genomic_DNA"/>
</dbReference>
<sequence length="461" mass="51437">MATSFRYGHGGSYKSACAVWFDLLPALREGRICITNIHGMQPLEVIEQRLGEKFPDTARLIRISSRNPEGFELWKYFFCWAPIGAFILIDECQQIFSVNAGFKMANIHKRPFTDFEPHLPEGFSELFHSRWLTIDTSSLDNGEIDDCQRTRFDEQGRIIYPENFNNAFMEHRHYNWDIVLLTPDFAQIPKELKGVAELAKQHKGKDGIFFSNRKPRILEHDPTRTVTKPSKDDVVYNLKVPLDVHLLYASTVTGQITKSGLGKNIFLNPKFLAAMALVVLSFGYLVYALIGMVSDSETTTAEGTQLHQTSQQGGVSTSQAQARPGQSGSPGSVMGSSGSGCTGSGCGNESYHDVGTVPAWFPLANSESIYVSAVERWHKATSIHVNVHFEVVTPRGVTYLDDGFLNKLGVKMEYLDDCLVQLSRGASNFYVTCSPYEQYAQRQEQDIELKPVGGLFSGDET</sequence>
<gene>
    <name evidence="4" type="ORF">K05K4_41060</name>
</gene>
<feature type="domain" description="Zona occludens toxin N-terminal" evidence="3">
    <location>
        <begin position="2"/>
        <end position="255"/>
    </location>
</feature>
<organism evidence="4">
    <name type="scientific">Vibrio alginolyticus</name>
    <dbReference type="NCBI Taxonomy" id="663"/>
    <lineage>
        <taxon>Bacteria</taxon>
        <taxon>Pseudomonadati</taxon>
        <taxon>Pseudomonadota</taxon>
        <taxon>Gammaproteobacteria</taxon>
        <taxon>Vibrionales</taxon>
        <taxon>Vibrionaceae</taxon>
        <taxon>Vibrio</taxon>
    </lineage>
</organism>
<name>A0A1W6TIV6_VIBAL</name>
<dbReference type="Gene3D" id="3.40.50.300">
    <property type="entry name" value="P-loop containing nucleotide triphosphate hydrolases"/>
    <property type="match status" value="1"/>
</dbReference>
<proteinExistence type="predicted"/>
<evidence type="ECO:0000256" key="1">
    <source>
        <dbReference type="SAM" id="MobiDB-lite"/>
    </source>
</evidence>
<feature type="region of interest" description="Disordered" evidence="1">
    <location>
        <begin position="301"/>
        <end position="340"/>
    </location>
</feature>
<keyword evidence="2" id="KW-1133">Transmembrane helix</keyword>
<evidence type="ECO:0000259" key="3">
    <source>
        <dbReference type="Pfam" id="PF05707"/>
    </source>
</evidence>
<dbReference type="InterPro" id="IPR008900">
    <property type="entry name" value="Zot_N"/>
</dbReference>
<protein>
    <submittedName>
        <fullName evidence="4">Putative assembly protein</fullName>
    </submittedName>
</protein>
<evidence type="ECO:0000256" key="2">
    <source>
        <dbReference type="SAM" id="Phobius"/>
    </source>
</evidence>
<dbReference type="Pfam" id="PF05707">
    <property type="entry name" value="Zot"/>
    <property type="match status" value="1"/>
</dbReference>
<feature type="transmembrane region" description="Helical" evidence="2">
    <location>
        <begin position="271"/>
        <end position="290"/>
    </location>
</feature>